<evidence type="ECO:0000256" key="1">
    <source>
        <dbReference type="ARBA" id="ARBA00022729"/>
    </source>
</evidence>
<dbReference type="OrthoDB" id="4535652at2"/>
<dbReference type="NCBIfam" id="TIGR04183">
    <property type="entry name" value="Por_Secre_tail"/>
    <property type="match status" value="1"/>
</dbReference>
<accession>A0A5M7BEQ5</accession>
<evidence type="ECO:0000259" key="2">
    <source>
        <dbReference type="Pfam" id="PF18962"/>
    </source>
</evidence>
<evidence type="ECO:0000313" key="5">
    <source>
        <dbReference type="Proteomes" id="UP000315145"/>
    </source>
</evidence>
<dbReference type="SUPFAM" id="SSF53474">
    <property type="entry name" value="alpha/beta-Hydrolases"/>
    <property type="match status" value="1"/>
</dbReference>
<keyword evidence="5" id="KW-1185">Reference proteome</keyword>
<comment type="caution">
    <text evidence="3">The sequence shown here is derived from an EMBL/GenBank/DDBJ whole genome shotgun (WGS) entry which is preliminary data.</text>
</comment>
<dbReference type="RefSeq" id="WP_144115180.1">
    <property type="nucleotide sequence ID" value="NZ_JACHGE010000001.1"/>
</dbReference>
<dbReference type="AlphaFoldDB" id="A0A5M7BEQ5"/>
<dbReference type="Gene3D" id="3.40.50.1820">
    <property type="entry name" value="alpha/beta hydrolase"/>
    <property type="match status" value="1"/>
</dbReference>
<organism evidence="3 6">
    <name type="scientific">Algibacter amylolyticus</name>
    <dbReference type="NCBI Taxonomy" id="1608400"/>
    <lineage>
        <taxon>Bacteria</taxon>
        <taxon>Pseudomonadati</taxon>
        <taxon>Bacteroidota</taxon>
        <taxon>Flavobacteriia</taxon>
        <taxon>Flavobacteriales</taxon>
        <taxon>Flavobacteriaceae</taxon>
        <taxon>Algibacter</taxon>
    </lineage>
</organism>
<reference evidence="4 5" key="2">
    <citation type="submission" date="2019-07" db="EMBL/GenBank/DDBJ databases">
        <title>Algibacter marinivivus sp. nov., isolated from the surface of a marine red alga.</title>
        <authorList>
            <person name="Zhong X."/>
            <person name="Xu W."/>
            <person name="Zhang Y."/>
            <person name="Zhang Q."/>
            <person name="Du Z."/>
        </authorList>
    </citation>
    <scope>NUCLEOTIDE SEQUENCE [LARGE SCALE GENOMIC DNA]</scope>
    <source>
        <strain evidence="4 5">RU-4-M-4</strain>
    </source>
</reference>
<gene>
    <name evidence="3" type="ORF">F2B50_03090</name>
    <name evidence="4" type="ORF">FPF71_03090</name>
</gene>
<feature type="domain" description="Secretion system C-terminal sorting" evidence="2">
    <location>
        <begin position="760"/>
        <end position="842"/>
    </location>
</feature>
<dbReference type="Proteomes" id="UP000322315">
    <property type="component" value="Unassembled WGS sequence"/>
</dbReference>
<reference evidence="3 6" key="1">
    <citation type="journal article" date="2015" name="Int. J. Syst. Evol. Microbiol.">
        <title>Algibacter amylolyticus sp. nov., isolated from intertidal sediment.</title>
        <authorList>
            <person name="Zhang D.C."/>
            <person name="Wu J."/>
            <person name="Neuner K."/>
            <person name="Yao J."/>
            <person name="Margesin R."/>
        </authorList>
    </citation>
    <scope>NUCLEOTIDE SEQUENCE [LARGE SCALE GENOMIC DNA]</scope>
    <source>
        <strain evidence="3 6">RU-4-M-4</strain>
    </source>
</reference>
<dbReference type="Proteomes" id="UP000315145">
    <property type="component" value="Unassembled WGS sequence"/>
</dbReference>
<dbReference type="EMBL" id="VWRS01000001">
    <property type="protein sequence ID" value="KAA5827839.1"/>
    <property type="molecule type" value="Genomic_DNA"/>
</dbReference>
<proteinExistence type="predicted"/>
<reference evidence="3" key="3">
    <citation type="submission" date="2019-09" db="EMBL/GenBank/DDBJ databases">
        <authorList>
            <person name="Zhang D.-C."/>
        </authorList>
    </citation>
    <scope>NUCLEOTIDE SEQUENCE</scope>
    <source>
        <strain evidence="3">RU-4-M-4</strain>
    </source>
</reference>
<sequence length="844" mass="92929">MVYTNSSASLNQVQVDFGNGSGYQTINLNTTYPITYTSGGEKELKVKFVYAGGTTLYSHSKIWIDYIAPQGNYAARFNGFGATPEIIAGDAWQGISGAANVTIELAPGHTQLTKPLIVVEGFDPDGRFNYFSFINRDDPGGIEVDINPDPSILYSLNEAIEDEDYDLVFIDFLNATDFIQRNALVVEAVIDTVNTRKAAAGSTEKNVVMGMSMGGLVARYALRDMEIKSEIHDTKLYISHDAPHQGANIPLAYQALVRHLVGENISLPVFFSLFDVNIFDITDIAPDLEEGIALLQTPAAQQMLLYQLQGTGDNVSINNNTLHNSFITEYSNMGYPQQNGIRNIAIANGSECGIPVGFADNATLFDVNETIDLPYVISVFALGTINALSLNPLKVVSTFLSTNTDIKAKFNLKALPNQESKNIYKGKIFIKKKVLGFINIEEDLIDEENINSSSTMLPFDNVSGGIYDINELVTLPPNLNDYLLEGQFNFIPTFSSLDIGSGNQTIGAGDLNKTYSPLSPPSAPKNTPFDNFFTNDLANEQHIQFTLNNGNWLLEELRDNNAFYSCASIVCSETLDLTILGENEACESNPETYILDNLSPNITPSWSISPAGGFNLISNNDGSVTITPNGSFSGEATLTSTIYTDCNDIILNKNILIGKPSINIVRIYEYCQGKYHYINFEANTNDPDASINWSYFPISGANFYPNGNTLNVELPKFYQSNSFELFVTITNSCGSKGSFYDEPIKKCGTFTNQPPYSARISPNPASSEINILTTIVSEDESSKKSKDEINLNYEIYDVYGYKLYSKQHKGKSVNIGTENLKEGFYILMLSDGEEKVTKSFIIKH</sequence>
<evidence type="ECO:0000313" key="3">
    <source>
        <dbReference type="EMBL" id="KAA5827839.1"/>
    </source>
</evidence>
<keyword evidence="1" id="KW-0732">Signal</keyword>
<dbReference type="InterPro" id="IPR026444">
    <property type="entry name" value="Secre_tail"/>
</dbReference>
<dbReference type="Pfam" id="PF18962">
    <property type="entry name" value="Por_Secre_tail"/>
    <property type="match status" value="1"/>
</dbReference>
<evidence type="ECO:0000313" key="6">
    <source>
        <dbReference type="Proteomes" id="UP000322315"/>
    </source>
</evidence>
<dbReference type="InterPro" id="IPR029058">
    <property type="entry name" value="AB_hydrolase_fold"/>
</dbReference>
<protein>
    <submittedName>
        <fullName evidence="3">T9SS type A sorting domain-containing protein</fullName>
    </submittedName>
</protein>
<dbReference type="EMBL" id="VMBF01000001">
    <property type="protein sequence ID" value="TSJ82084.1"/>
    <property type="molecule type" value="Genomic_DNA"/>
</dbReference>
<evidence type="ECO:0000313" key="4">
    <source>
        <dbReference type="EMBL" id="TSJ82084.1"/>
    </source>
</evidence>
<name>A0A5M7BEQ5_9FLAO</name>